<protein>
    <submittedName>
        <fullName evidence="1">Uncharacterized protein</fullName>
    </submittedName>
</protein>
<sequence>MRRVYLAAFAIAVCLPLACERSRPPRGAAVDAVAREASPASGACPVASGARLAADSLAGLPARAPLGALWRLCPTARVDTVGVGGTTPPALRFDGPG</sequence>
<feature type="non-terminal residue" evidence="1">
    <location>
        <position position="97"/>
    </location>
</feature>
<accession>A0A6J4MQE1</accession>
<gene>
    <name evidence="1" type="ORF">AVDCRST_MAG89-4089</name>
</gene>
<evidence type="ECO:0000313" key="1">
    <source>
        <dbReference type="EMBL" id="CAA9365884.1"/>
    </source>
</evidence>
<proteinExistence type="predicted"/>
<dbReference type="EMBL" id="CADCTV010000855">
    <property type="protein sequence ID" value="CAA9365884.1"/>
    <property type="molecule type" value="Genomic_DNA"/>
</dbReference>
<name>A0A6J4MQE1_9BACT</name>
<reference evidence="1" key="1">
    <citation type="submission" date="2020-02" db="EMBL/GenBank/DDBJ databases">
        <authorList>
            <person name="Meier V. D."/>
        </authorList>
    </citation>
    <scope>NUCLEOTIDE SEQUENCE</scope>
    <source>
        <strain evidence="1">AVDCRST_MAG89</strain>
    </source>
</reference>
<organism evidence="1">
    <name type="scientific">uncultured Gemmatimonadota bacterium</name>
    <dbReference type="NCBI Taxonomy" id="203437"/>
    <lineage>
        <taxon>Bacteria</taxon>
        <taxon>Pseudomonadati</taxon>
        <taxon>Gemmatimonadota</taxon>
        <taxon>environmental samples</taxon>
    </lineage>
</organism>
<dbReference type="AlphaFoldDB" id="A0A6J4MQE1"/>